<gene>
    <name evidence="1" type="ORF">BDY19DRAFT_988133</name>
</gene>
<protein>
    <submittedName>
        <fullName evidence="1">Uncharacterized protein</fullName>
    </submittedName>
</protein>
<sequence>MPIKHPARERAWGSRYDTLKSSPSPSNQTSPVPTNTATPQSPIAIQTANASPPNDDRPSDIGQSPVTPNLKGGKPSNDNSIFVGSLPTNIEPIELGYMLTQHLAEYPQIKDVKAIRDSKGSVCAFLACEDATAASQLLKNLQEFPPKLFHNRALRFEFARASRSLIISYRAPARLPYPNSGLESPNESASLSPNVSSDLPSAIRIFRPKNAKYPAILYDSEAINFDLNVVPTAVTNNEDAPVAADMLSGSGVLIEPLGYDAETLKKIVATFGPIEFFGPFVPNKEGDGSIDSVKALRPFADISRSPRMEEGVWEVKWQRRDDSVVASMILRRVPHLHIIWAHHLNSDSGPDSRFASPTTSPGPFHPSMSRSRHLSRSHVNEFEYQRGQDQFPHFSPNMHPSTGNLRHVMSPYSEGALSPQFNHWSPSYTSRHARGPSSPLVQRDDAEKSNPIFPSGRGFNDTDFPPLHDPGRSKRLNRPPSLQWIARGDQQAETRNNVTTQSPSPSSSLSVQPCTPGVARSIPSPVTEGQDAQSSQPPLSPAVADDVSNTDLGQELTIPPTPEFTTASITPVTPKTNSSYPLTPQSARTMGSVASFDNHHMTPRRGGRFGVGNTSRDEGDTGREVDPCSVFVGNLEVNTPPGWSEERLRDVFGKYGRLEDVAFHTPVAKNVGFAFLRYADAESSLRAISGEHERVYDGRLIRVQIREVKPSGQRITPFKGARGRGRPRMYGDIPRHFPSPGCGADFHDRSHDEFSGYSPQSSQCRTPYRQETRYSSTGRDLPPHLSRGPITTEPPALAPRTGTCPVENKGPSPPFDVNGSSWATPTRHAECAIERPTIPSSSTSASVSPPPSSHGSQPSSAMAYVPPYPMMMPWMHPYHPYPYPMPYMTTPYMGYPAHTMAPYPPPMMEGSGADAAASQQQVWDAQAQMYKRPMAYPATSNSTAANVSSAYPGSGSNGEVHPPVRAVAFEHTSTGMFVPMYPPDALNQYMSTHGPAVPSEQITPPQAPVAQPQQQQQPVPSSTYTLHHPMSHMPLYPYPYAPQIAMAPAGNQPAVTPGGQYQSVAGGWTNGAILATQSATSPTHLQPVPSSTYLAPSQTVSTQLSNSVSFGGHYAGTGSAQGDQHYGGPRGTVPPRRGTNRMQSYNNKNFNSRASPNHVQRHASESHFGASHSFVDGISTPGSHQPASGGMRPYSGRLVSQ</sequence>
<name>A0ACB8UIR7_9APHY</name>
<dbReference type="Proteomes" id="UP001055072">
    <property type="component" value="Unassembled WGS sequence"/>
</dbReference>
<accession>A0ACB8UIR7</accession>
<reference evidence="1" key="1">
    <citation type="journal article" date="2021" name="Environ. Microbiol.">
        <title>Gene family expansions and transcriptome signatures uncover fungal adaptations to wood decay.</title>
        <authorList>
            <person name="Hage H."/>
            <person name="Miyauchi S."/>
            <person name="Viragh M."/>
            <person name="Drula E."/>
            <person name="Min B."/>
            <person name="Chaduli D."/>
            <person name="Navarro D."/>
            <person name="Favel A."/>
            <person name="Norest M."/>
            <person name="Lesage-Meessen L."/>
            <person name="Balint B."/>
            <person name="Merenyi Z."/>
            <person name="de Eugenio L."/>
            <person name="Morin E."/>
            <person name="Martinez A.T."/>
            <person name="Baldrian P."/>
            <person name="Stursova M."/>
            <person name="Martinez M.J."/>
            <person name="Novotny C."/>
            <person name="Magnuson J.K."/>
            <person name="Spatafora J.W."/>
            <person name="Maurice S."/>
            <person name="Pangilinan J."/>
            <person name="Andreopoulos W."/>
            <person name="LaButti K."/>
            <person name="Hundley H."/>
            <person name="Na H."/>
            <person name="Kuo A."/>
            <person name="Barry K."/>
            <person name="Lipzen A."/>
            <person name="Henrissat B."/>
            <person name="Riley R."/>
            <person name="Ahrendt S."/>
            <person name="Nagy L.G."/>
            <person name="Grigoriev I.V."/>
            <person name="Martin F."/>
            <person name="Rosso M.N."/>
        </authorList>
    </citation>
    <scope>NUCLEOTIDE SEQUENCE</scope>
    <source>
        <strain evidence="1">CBS 384.51</strain>
    </source>
</reference>
<proteinExistence type="predicted"/>
<keyword evidence="2" id="KW-1185">Reference proteome</keyword>
<evidence type="ECO:0000313" key="2">
    <source>
        <dbReference type="Proteomes" id="UP001055072"/>
    </source>
</evidence>
<dbReference type="EMBL" id="MU274900">
    <property type="protein sequence ID" value="KAI0094272.1"/>
    <property type="molecule type" value="Genomic_DNA"/>
</dbReference>
<comment type="caution">
    <text evidence="1">The sequence shown here is derived from an EMBL/GenBank/DDBJ whole genome shotgun (WGS) entry which is preliminary data.</text>
</comment>
<evidence type="ECO:0000313" key="1">
    <source>
        <dbReference type="EMBL" id="KAI0094272.1"/>
    </source>
</evidence>
<organism evidence="1 2">
    <name type="scientific">Irpex rosettiformis</name>
    <dbReference type="NCBI Taxonomy" id="378272"/>
    <lineage>
        <taxon>Eukaryota</taxon>
        <taxon>Fungi</taxon>
        <taxon>Dikarya</taxon>
        <taxon>Basidiomycota</taxon>
        <taxon>Agaricomycotina</taxon>
        <taxon>Agaricomycetes</taxon>
        <taxon>Polyporales</taxon>
        <taxon>Irpicaceae</taxon>
        <taxon>Irpex</taxon>
    </lineage>
</organism>